<feature type="region of interest" description="Disordered" evidence="5">
    <location>
        <begin position="442"/>
        <end position="478"/>
    </location>
</feature>
<feature type="compositionally biased region" description="Basic residues" evidence="5">
    <location>
        <begin position="1"/>
        <end position="13"/>
    </location>
</feature>
<evidence type="ECO:0000259" key="7">
    <source>
        <dbReference type="PROSITE" id="PS51999"/>
    </source>
</evidence>
<name>A0ABR0E9K9_ZASCE</name>
<evidence type="ECO:0000256" key="1">
    <source>
        <dbReference type="ARBA" id="ARBA00022723"/>
    </source>
</evidence>
<reference evidence="8 9" key="1">
    <citation type="journal article" date="2023" name="G3 (Bethesda)">
        <title>A chromosome-level genome assembly of Zasmidium syzygii isolated from banana leaves.</title>
        <authorList>
            <person name="van Westerhoven A.C."/>
            <person name="Mehrabi R."/>
            <person name="Talebi R."/>
            <person name="Steentjes M.B.F."/>
            <person name="Corcolon B."/>
            <person name="Chong P.A."/>
            <person name="Kema G.H.J."/>
            <person name="Seidl M.F."/>
        </authorList>
    </citation>
    <scope>NUCLEOTIDE SEQUENCE [LARGE SCALE GENOMIC DNA]</scope>
    <source>
        <strain evidence="8 9">P124</strain>
    </source>
</reference>
<protein>
    <recommendedName>
        <fullName evidence="10">Fe2OG dioxygenase domain-containing protein</fullName>
    </recommendedName>
</protein>
<sequence length="478" mass="53747">MEEIRKHKPKRVRPSPEAIELAKTANTDESAEDTEFKLAVLTSLHPDKPQEVLLDYLTAYGGSAYKASQAMSSGYDGVVKRKKTAANGYQSSIHAFATQSAEGSGSSSPAVKPLTKKGKTLHLYTPKDVENHTPCSIIHNFLPKEDADTLLKELLEEAPSFERGTFQLFEKTVQSPHTWKFYVDTMDAVKEQQSEYVYDGLYEAQVAKTTPEMLRVSSIVKETVNEEVTRRIRDFHPSGKRLKFQSPETWEPNASFVNCYDGGKENVGYHSDQLTYLGPRAIIGSLSLGVAREFRVRRIVPQEDASSADEQGQIAIHLPHNSLLVMHAEMQEEWKHSIAPAQAIDPHPLALNKRINITYRCYKDYLHPKYTPKCKCGVSCVLRCVQKRRATRGRYMWMCYANYKPGEKGCAYFVWAEFDVDGKPPWAEGYKGNANLPVVDGLEKGVEGGGRTEKGTGFKKDRSQMEQSPRSKIEQSPI</sequence>
<evidence type="ECO:0000256" key="2">
    <source>
        <dbReference type="ARBA" id="ARBA00022771"/>
    </source>
</evidence>
<evidence type="ECO:0008006" key="10">
    <source>
        <dbReference type="Google" id="ProtNLM"/>
    </source>
</evidence>
<dbReference type="Gene3D" id="2.60.120.590">
    <property type="entry name" value="Alpha-ketoglutarate-dependent dioxygenase AlkB-like"/>
    <property type="match status" value="1"/>
</dbReference>
<dbReference type="InterPro" id="IPR032854">
    <property type="entry name" value="ALKBH3"/>
</dbReference>
<dbReference type="InterPro" id="IPR037151">
    <property type="entry name" value="AlkB-like_sf"/>
</dbReference>
<dbReference type="InterPro" id="IPR027450">
    <property type="entry name" value="AlkB-like"/>
</dbReference>
<keyword evidence="9" id="KW-1185">Reference proteome</keyword>
<feature type="domain" description="GRF-type" evidence="7">
    <location>
        <begin position="374"/>
        <end position="419"/>
    </location>
</feature>
<dbReference type="PROSITE" id="PS51999">
    <property type="entry name" value="ZF_GRF"/>
    <property type="match status" value="1"/>
</dbReference>
<feature type="region of interest" description="Disordered" evidence="5">
    <location>
        <begin position="1"/>
        <end position="28"/>
    </location>
</feature>
<evidence type="ECO:0000313" key="9">
    <source>
        <dbReference type="Proteomes" id="UP001305779"/>
    </source>
</evidence>
<dbReference type="InterPro" id="IPR010666">
    <property type="entry name" value="Znf_GRF"/>
</dbReference>
<dbReference type="PROSITE" id="PS51471">
    <property type="entry name" value="FE2OG_OXY"/>
    <property type="match status" value="1"/>
</dbReference>
<dbReference type="EMBL" id="JAXOVC010000008">
    <property type="protein sequence ID" value="KAK4498102.1"/>
    <property type="molecule type" value="Genomic_DNA"/>
</dbReference>
<dbReference type="SUPFAM" id="SSF51197">
    <property type="entry name" value="Clavaminate synthase-like"/>
    <property type="match status" value="1"/>
</dbReference>
<proteinExistence type="predicted"/>
<accession>A0ABR0E9K9</accession>
<evidence type="ECO:0000256" key="3">
    <source>
        <dbReference type="ARBA" id="ARBA00022833"/>
    </source>
</evidence>
<dbReference type="PANTHER" id="PTHR31212:SF4">
    <property type="entry name" value="ALPHA-KETOGLUTARATE-DEPENDENT DIOXYGENASE ALKB HOMOLOG 3"/>
    <property type="match status" value="1"/>
</dbReference>
<dbReference type="Pfam" id="PF13532">
    <property type="entry name" value="2OG-FeII_Oxy_2"/>
    <property type="match status" value="1"/>
</dbReference>
<keyword evidence="1" id="KW-0479">Metal-binding</keyword>
<dbReference type="Proteomes" id="UP001305779">
    <property type="component" value="Unassembled WGS sequence"/>
</dbReference>
<keyword evidence="2 4" id="KW-0863">Zinc-finger</keyword>
<evidence type="ECO:0000259" key="6">
    <source>
        <dbReference type="PROSITE" id="PS51471"/>
    </source>
</evidence>
<keyword evidence="3" id="KW-0862">Zinc</keyword>
<feature type="domain" description="Fe2OG dioxygenase" evidence="6">
    <location>
        <begin position="251"/>
        <end position="363"/>
    </location>
</feature>
<evidence type="ECO:0000313" key="8">
    <source>
        <dbReference type="EMBL" id="KAK4498102.1"/>
    </source>
</evidence>
<dbReference type="InterPro" id="IPR005123">
    <property type="entry name" value="Oxoglu/Fe-dep_dioxygenase_dom"/>
</dbReference>
<evidence type="ECO:0000256" key="4">
    <source>
        <dbReference type="PROSITE-ProRule" id="PRU01343"/>
    </source>
</evidence>
<gene>
    <name evidence="8" type="ORF">PRZ48_010758</name>
</gene>
<comment type="caution">
    <text evidence="8">The sequence shown here is derived from an EMBL/GenBank/DDBJ whole genome shotgun (WGS) entry which is preliminary data.</text>
</comment>
<organism evidence="8 9">
    <name type="scientific">Zasmidium cellare</name>
    <name type="common">Wine cellar mold</name>
    <name type="synonym">Racodium cellare</name>
    <dbReference type="NCBI Taxonomy" id="395010"/>
    <lineage>
        <taxon>Eukaryota</taxon>
        <taxon>Fungi</taxon>
        <taxon>Dikarya</taxon>
        <taxon>Ascomycota</taxon>
        <taxon>Pezizomycotina</taxon>
        <taxon>Dothideomycetes</taxon>
        <taxon>Dothideomycetidae</taxon>
        <taxon>Mycosphaerellales</taxon>
        <taxon>Mycosphaerellaceae</taxon>
        <taxon>Zasmidium</taxon>
    </lineage>
</organism>
<evidence type="ECO:0000256" key="5">
    <source>
        <dbReference type="SAM" id="MobiDB-lite"/>
    </source>
</evidence>
<dbReference type="PANTHER" id="PTHR31212">
    <property type="entry name" value="ALPHA-KETOGLUTARATE-DEPENDENT DIOXYGENASE ALKB HOMOLOG 3"/>
    <property type="match status" value="1"/>
</dbReference>